<comment type="caution">
    <text evidence="3">The sequence shown here is derived from an EMBL/GenBank/DDBJ whole genome shotgun (WGS) entry which is preliminary data.</text>
</comment>
<gene>
    <name evidence="3" type="ORF">Taro_014399</name>
</gene>
<reference evidence="3" key="1">
    <citation type="submission" date="2017-07" db="EMBL/GenBank/DDBJ databases">
        <title>Taro Niue Genome Assembly and Annotation.</title>
        <authorList>
            <person name="Atibalentja N."/>
            <person name="Keating K."/>
            <person name="Fields C.J."/>
        </authorList>
    </citation>
    <scope>NUCLEOTIDE SEQUENCE</scope>
    <source>
        <strain evidence="3">Niue_2</strain>
        <tissue evidence="3">Leaf</tissue>
    </source>
</reference>
<protein>
    <submittedName>
        <fullName evidence="3">Uncharacterized protein</fullName>
    </submittedName>
</protein>
<sequence length="125" mass="14464">MDRWSRVRLHNSSLHGGLRRRARNPWAAVPMFGFSVGVGDPGAVVVIVNMPPRTRRQVRELVERQEFESDGSVVAEHFEQPGDPLPQGDPLRQGEPQQQQQQQPQQQQQWFPPQPPLAVMEQWWR</sequence>
<feature type="compositionally biased region" description="Low complexity" evidence="1">
    <location>
        <begin position="96"/>
        <end position="111"/>
    </location>
</feature>
<name>A0A843UJ01_COLES</name>
<feature type="region of interest" description="Disordered" evidence="1">
    <location>
        <begin position="68"/>
        <end position="115"/>
    </location>
</feature>
<keyword evidence="2" id="KW-0472">Membrane</keyword>
<organism evidence="3 4">
    <name type="scientific">Colocasia esculenta</name>
    <name type="common">Wild taro</name>
    <name type="synonym">Arum esculentum</name>
    <dbReference type="NCBI Taxonomy" id="4460"/>
    <lineage>
        <taxon>Eukaryota</taxon>
        <taxon>Viridiplantae</taxon>
        <taxon>Streptophyta</taxon>
        <taxon>Embryophyta</taxon>
        <taxon>Tracheophyta</taxon>
        <taxon>Spermatophyta</taxon>
        <taxon>Magnoliopsida</taxon>
        <taxon>Liliopsida</taxon>
        <taxon>Araceae</taxon>
        <taxon>Aroideae</taxon>
        <taxon>Colocasieae</taxon>
        <taxon>Colocasia</taxon>
    </lineage>
</organism>
<keyword evidence="2" id="KW-1133">Transmembrane helix</keyword>
<evidence type="ECO:0000313" key="4">
    <source>
        <dbReference type="Proteomes" id="UP000652761"/>
    </source>
</evidence>
<evidence type="ECO:0000313" key="3">
    <source>
        <dbReference type="EMBL" id="MQL81944.1"/>
    </source>
</evidence>
<accession>A0A843UJ01</accession>
<dbReference type="AlphaFoldDB" id="A0A843UJ01"/>
<proteinExistence type="predicted"/>
<keyword evidence="2" id="KW-0812">Transmembrane</keyword>
<keyword evidence="4" id="KW-1185">Reference proteome</keyword>
<dbReference type="Proteomes" id="UP000652761">
    <property type="component" value="Unassembled WGS sequence"/>
</dbReference>
<evidence type="ECO:0000256" key="2">
    <source>
        <dbReference type="SAM" id="Phobius"/>
    </source>
</evidence>
<evidence type="ECO:0000256" key="1">
    <source>
        <dbReference type="SAM" id="MobiDB-lite"/>
    </source>
</evidence>
<feature type="transmembrane region" description="Helical" evidence="2">
    <location>
        <begin position="26"/>
        <end position="49"/>
    </location>
</feature>
<dbReference type="EMBL" id="NMUH01000598">
    <property type="protein sequence ID" value="MQL81944.1"/>
    <property type="molecule type" value="Genomic_DNA"/>
</dbReference>
<feature type="non-terminal residue" evidence="3">
    <location>
        <position position="125"/>
    </location>
</feature>